<reference evidence="1 2" key="1">
    <citation type="journal article" date="2024" name="Commun. Biol.">
        <title>Comparative genomic analysis of thermophilic fungi reveals convergent evolutionary adaptations and gene losses.</title>
        <authorList>
            <person name="Steindorff A.S."/>
            <person name="Aguilar-Pontes M.V."/>
            <person name="Robinson A.J."/>
            <person name="Andreopoulos B."/>
            <person name="LaButti K."/>
            <person name="Kuo A."/>
            <person name="Mondo S."/>
            <person name="Riley R."/>
            <person name="Otillar R."/>
            <person name="Haridas S."/>
            <person name="Lipzen A."/>
            <person name="Grimwood J."/>
            <person name="Schmutz J."/>
            <person name="Clum A."/>
            <person name="Reid I.D."/>
            <person name="Moisan M.C."/>
            <person name="Butler G."/>
            <person name="Nguyen T.T.M."/>
            <person name="Dewar K."/>
            <person name="Conant G."/>
            <person name="Drula E."/>
            <person name="Henrissat B."/>
            <person name="Hansel C."/>
            <person name="Singer S."/>
            <person name="Hutchinson M.I."/>
            <person name="de Vries R.P."/>
            <person name="Natvig D.O."/>
            <person name="Powell A.J."/>
            <person name="Tsang A."/>
            <person name="Grigoriev I.V."/>
        </authorList>
    </citation>
    <scope>NUCLEOTIDE SEQUENCE [LARGE SCALE GENOMIC DNA]</scope>
    <source>
        <strain evidence="1 2">CBS 494.80</strain>
    </source>
</reference>
<gene>
    <name evidence="1" type="ORF">VTL71DRAFT_1102</name>
</gene>
<name>A0ABR4D494_9HELO</name>
<comment type="caution">
    <text evidence="1">The sequence shown here is derived from an EMBL/GenBank/DDBJ whole genome shotgun (WGS) entry which is preliminary data.</text>
</comment>
<proteinExistence type="predicted"/>
<evidence type="ECO:0000313" key="1">
    <source>
        <dbReference type="EMBL" id="KAL2076159.1"/>
    </source>
</evidence>
<accession>A0ABR4D494</accession>
<dbReference type="EMBL" id="JAZHXI010000001">
    <property type="protein sequence ID" value="KAL2076159.1"/>
    <property type="molecule type" value="Genomic_DNA"/>
</dbReference>
<keyword evidence="2" id="KW-1185">Reference proteome</keyword>
<dbReference type="Proteomes" id="UP001595075">
    <property type="component" value="Unassembled WGS sequence"/>
</dbReference>
<protein>
    <submittedName>
        <fullName evidence="1">Uncharacterized protein</fullName>
    </submittedName>
</protein>
<sequence>MTVPHQGGQDTTKSHYTTYTYSPSIPYPSSKSCHRLSLSCERPLRACEPSTSVVLQPTRLSITIDLDEVPRLLLSNPAAACNGESAQYNKIYRVTLFARGVDSIPTEFTTPPNPRNPDLQTAHSLLLPISIVLIGTNWHTEALLSF</sequence>
<organism evidence="1 2">
    <name type="scientific">Oculimacula yallundae</name>
    <dbReference type="NCBI Taxonomy" id="86028"/>
    <lineage>
        <taxon>Eukaryota</taxon>
        <taxon>Fungi</taxon>
        <taxon>Dikarya</taxon>
        <taxon>Ascomycota</taxon>
        <taxon>Pezizomycotina</taxon>
        <taxon>Leotiomycetes</taxon>
        <taxon>Helotiales</taxon>
        <taxon>Ploettnerulaceae</taxon>
        <taxon>Oculimacula</taxon>
    </lineage>
</organism>
<evidence type="ECO:0000313" key="2">
    <source>
        <dbReference type="Proteomes" id="UP001595075"/>
    </source>
</evidence>